<organism evidence="1 2">
    <name type="scientific">Ramlibacter terrae</name>
    <dbReference type="NCBI Taxonomy" id="2732511"/>
    <lineage>
        <taxon>Bacteria</taxon>
        <taxon>Pseudomonadati</taxon>
        <taxon>Pseudomonadota</taxon>
        <taxon>Betaproteobacteria</taxon>
        <taxon>Burkholderiales</taxon>
        <taxon>Comamonadaceae</taxon>
        <taxon>Ramlibacter</taxon>
    </lineage>
</organism>
<evidence type="ECO:0000313" key="2">
    <source>
        <dbReference type="Proteomes" id="UP000500826"/>
    </source>
</evidence>
<gene>
    <name evidence="1" type="ORF">HK414_08585</name>
</gene>
<protein>
    <submittedName>
        <fullName evidence="1">DUF2917 domain-containing protein</fullName>
    </submittedName>
</protein>
<evidence type="ECO:0000313" key="1">
    <source>
        <dbReference type="EMBL" id="QJW85769.1"/>
    </source>
</evidence>
<dbReference type="Proteomes" id="UP000500826">
    <property type="component" value="Chromosome"/>
</dbReference>
<accession>A0ABX6P6F4</accession>
<dbReference type="InterPro" id="IPR021317">
    <property type="entry name" value="DUF2917"/>
</dbReference>
<reference evidence="1 2" key="2">
    <citation type="submission" date="2020-05" db="EMBL/GenBank/DDBJ databases">
        <authorList>
            <person name="Khan S.A."/>
            <person name="Jeon C.O."/>
            <person name="Chun B.H."/>
        </authorList>
    </citation>
    <scope>NUCLEOTIDE SEQUENCE [LARGE SCALE GENOMIC DNA]</scope>
    <source>
        <strain evidence="1 2">H242</strain>
    </source>
</reference>
<keyword evidence="2" id="KW-1185">Reference proteome</keyword>
<sequence>MKRITRSLSLHLPKGDLFAIPDVAGLRFACREGCVWITLDDDPRDIVLEAGEVFTGSEHRRALVNALAPACLTIRPVVEEAAVRSPAPLPLLSLCCGPAPAWT</sequence>
<proteinExistence type="predicted"/>
<reference evidence="1 2" key="1">
    <citation type="submission" date="2020-05" db="EMBL/GenBank/DDBJ databases">
        <title>Ramlibacter rhizophilus sp. nov., isolated from rhizosphere soil of national flower Mugunghwa from South Korea.</title>
        <authorList>
            <person name="Zheng-Fei Y."/>
            <person name="Huan T."/>
        </authorList>
    </citation>
    <scope>NUCLEOTIDE SEQUENCE [LARGE SCALE GENOMIC DNA]</scope>
    <source>
        <strain evidence="1 2">H242</strain>
    </source>
</reference>
<name>A0ABX6P6F4_9BURK</name>
<dbReference type="EMBL" id="CP053418">
    <property type="protein sequence ID" value="QJW85769.1"/>
    <property type="molecule type" value="Genomic_DNA"/>
</dbReference>
<dbReference type="Pfam" id="PF11142">
    <property type="entry name" value="DUF2917"/>
    <property type="match status" value="1"/>
</dbReference>